<proteinExistence type="predicted"/>
<feature type="compositionally biased region" description="Polar residues" evidence="1">
    <location>
        <begin position="137"/>
        <end position="148"/>
    </location>
</feature>
<dbReference type="Proteomes" id="UP000762676">
    <property type="component" value="Unassembled WGS sequence"/>
</dbReference>
<evidence type="ECO:0000313" key="2">
    <source>
        <dbReference type="EMBL" id="GFS27227.1"/>
    </source>
</evidence>
<dbReference type="EMBL" id="BMAT01010462">
    <property type="protein sequence ID" value="GFS27227.1"/>
    <property type="molecule type" value="Genomic_DNA"/>
</dbReference>
<feature type="region of interest" description="Disordered" evidence="1">
    <location>
        <begin position="119"/>
        <end position="175"/>
    </location>
</feature>
<dbReference type="AlphaFoldDB" id="A0AAV4JWT5"/>
<protein>
    <submittedName>
        <fullName evidence="2">Uncharacterized protein</fullName>
    </submittedName>
</protein>
<gene>
    <name evidence="2" type="ORF">ElyMa_005248200</name>
</gene>
<evidence type="ECO:0000256" key="1">
    <source>
        <dbReference type="SAM" id="MobiDB-lite"/>
    </source>
</evidence>
<keyword evidence="3" id="KW-1185">Reference proteome</keyword>
<comment type="caution">
    <text evidence="2">The sequence shown here is derived from an EMBL/GenBank/DDBJ whole genome shotgun (WGS) entry which is preliminary data.</text>
</comment>
<accession>A0AAV4JWT5</accession>
<sequence>MIAMTLVVTTITVVSTPMMTVVTTPMMTMVTTPIMTVVTSPMMTMTAMIQVHRYVQIANQGCRNVRPSTADVWPKPRDHTHTGLSLSGHSHCRLTASQYRSRQTARFVKYQRRQGFFLTSSSRPSSDRLPGLFSSHRPLTQVTLSAKSKTLRGGETDPSPTPHLPVRCQSDGVST</sequence>
<evidence type="ECO:0000313" key="3">
    <source>
        <dbReference type="Proteomes" id="UP000762676"/>
    </source>
</evidence>
<reference evidence="2 3" key="1">
    <citation type="journal article" date="2021" name="Elife">
        <title>Chloroplast acquisition without the gene transfer in kleptoplastic sea slugs, Plakobranchus ocellatus.</title>
        <authorList>
            <person name="Maeda T."/>
            <person name="Takahashi S."/>
            <person name="Yoshida T."/>
            <person name="Shimamura S."/>
            <person name="Takaki Y."/>
            <person name="Nagai Y."/>
            <person name="Toyoda A."/>
            <person name="Suzuki Y."/>
            <person name="Arimoto A."/>
            <person name="Ishii H."/>
            <person name="Satoh N."/>
            <person name="Nishiyama T."/>
            <person name="Hasebe M."/>
            <person name="Maruyama T."/>
            <person name="Minagawa J."/>
            <person name="Obokata J."/>
            <person name="Shigenobu S."/>
        </authorList>
    </citation>
    <scope>NUCLEOTIDE SEQUENCE [LARGE SCALE GENOMIC DNA]</scope>
</reference>
<organism evidence="2 3">
    <name type="scientific">Elysia marginata</name>
    <dbReference type="NCBI Taxonomy" id="1093978"/>
    <lineage>
        <taxon>Eukaryota</taxon>
        <taxon>Metazoa</taxon>
        <taxon>Spiralia</taxon>
        <taxon>Lophotrochozoa</taxon>
        <taxon>Mollusca</taxon>
        <taxon>Gastropoda</taxon>
        <taxon>Heterobranchia</taxon>
        <taxon>Euthyneura</taxon>
        <taxon>Panpulmonata</taxon>
        <taxon>Sacoglossa</taxon>
        <taxon>Placobranchoidea</taxon>
        <taxon>Plakobranchidae</taxon>
        <taxon>Elysia</taxon>
    </lineage>
</organism>
<name>A0AAV4JWT5_9GAST</name>